<comment type="caution">
    <text evidence="2">The sequence shown here is derived from an EMBL/GenBank/DDBJ whole genome shotgun (WGS) entry which is preliminary data.</text>
</comment>
<name>A0A8X6XAP8_9ARAC</name>
<keyword evidence="3" id="KW-1185">Reference proteome</keyword>
<protein>
    <submittedName>
        <fullName evidence="2">Uncharacterized protein</fullName>
    </submittedName>
</protein>
<reference evidence="2" key="1">
    <citation type="submission" date="2020-08" db="EMBL/GenBank/DDBJ databases">
        <title>Multicomponent nature underlies the extraordinary mechanical properties of spider dragline silk.</title>
        <authorList>
            <person name="Kono N."/>
            <person name="Nakamura H."/>
            <person name="Mori M."/>
            <person name="Yoshida Y."/>
            <person name="Ohtoshi R."/>
            <person name="Malay A.D."/>
            <person name="Moran D.A.P."/>
            <person name="Tomita M."/>
            <person name="Numata K."/>
            <person name="Arakawa K."/>
        </authorList>
    </citation>
    <scope>NUCLEOTIDE SEQUENCE</scope>
</reference>
<proteinExistence type="predicted"/>
<feature type="region of interest" description="Disordered" evidence="1">
    <location>
        <begin position="100"/>
        <end position="124"/>
    </location>
</feature>
<evidence type="ECO:0000256" key="1">
    <source>
        <dbReference type="SAM" id="MobiDB-lite"/>
    </source>
</evidence>
<sequence length="178" mass="20793">MRRSEVVDFCVAPGELTGPFHIWPIALQFQMVWVVPFILPNSSNNRNFTDCNRVMVCAFCDLQVHKHTIQYPNIPSAVKSVPRYESFPVLVTPKIYTLHPETDLKDSEPQPEPSRSTDDDEKYPADKIHRQPHLATQPELNDLFRDLEFDRRVNLNFLNLDYRSEMKKRQKIGPDNQL</sequence>
<dbReference type="EMBL" id="BMAV01007368">
    <property type="protein sequence ID" value="GFY50242.1"/>
    <property type="molecule type" value="Genomic_DNA"/>
</dbReference>
<dbReference type="Proteomes" id="UP000886998">
    <property type="component" value="Unassembled WGS sequence"/>
</dbReference>
<dbReference type="AlphaFoldDB" id="A0A8X6XAP8"/>
<accession>A0A8X6XAP8</accession>
<evidence type="ECO:0000313" key="2">
    <source>
        <dbReference type="EMBL" id="GFY50242.1"/>
    </source>
</evidence>
<organism evidence="2 3">
    <name type="scientific">Trichonephila inaurata madagascariensis</name>
    <dbReference type="NCBI Taxonomy" id="2747483"/>
    <lineage>
        <taxon>Eukaryota</taxon>
        <taxon>Metazoa</taxon>
        <taxon>Ecdysozoa</taxon>
        <taxon>Arthropoda</taxon>
        <taxon>Chelicerata</taxon>
        <taxon>Arachnida</taxon>
        <taxon>Araneae</taxon>
        <taxon>Araneomorphae</taxon>
        <taxon>Entelegynae</taxon>
        <taxon>Araneoidea</taxon>
        <taxon>Nephilidae</taxon>
        <taxon>Trichonephila</taxon>
        <taxon>Trichonephila inaurata</taxon>
    </lineage>
</organism>
<dbReference type="OrthoDB" id="10505781at2759"/>
<gene>
    <name evidence="2" type="primary">AVEN_225613_1</name>
    <name evidence="2" type="ORF">TNIN_417371</name>
</gene>
<evidence type="ECO:0000313" key="3">
    <source>
        <dbReference type="Proteomes" id="UP000886998"/>
    </source>
</evidence>